<feature type="domain" description="Glycosyl transferase family 1" evidence="1">
    <location>
        <begin position="199"/>
        <end position="366"/>
    </location>
</feature>
<dbReference type="InterPro" id="IPR001296">
    <property type="entry name" value="Glyco_trans_1"/>
</dbReference>
<gene>
    <name evidence="3" type="ORF">IFK94_07360</name>
</gene>
<sequence length="392" mass="42064">MQPSACWPVWSIMVEPTVLFIATGLGAGGAEQALIRLLRGLGNGPVRPALAALRSGGSLASEAAGLDLPFMELDMEQGGAGRAAGMIRLVRFARAVRPDILQGWMYHGNAAASLTGLAMPGSRVFWSIRQSLEAPETEQTGTSRLIHRAVHLRRRPERIVYNSSAAALHHEELGYPEHCRQVIPNGFNTERFRPDPEARDRIRDELGLPRDTPLIGMVARYHPVKDHDGFLRAAALLARLQPGVHFLLAGAGAGDDNRELLDQVHSRELAGRCHLLGERDDIPAVTAALDVAALTSLSEGFPNVIGEAMACGVPVAATSAGETPEILAGIGTVVPCGDPEGMAASWSELLDMPEEARRTLGDAGRARIQDRYGLTRMISSFEKLYQSPESGG</sequence>
<dbReference type="Proteomes" id="UP000648239">
    <property type="component" value="Unassembled WGS sequence"/>
</dbReference>
<accession>A0A8J6Y2C6</accession>
<comment type="caution">
    <text evidence="3">The sequence shown here is derived from an EMBL/GenBank/DDBJ whole genome shotgun (WGS) entry which is preliminary data.</text>
</comment>
<evidence type="ECO:0000259" key="2">
    <source>
        <dbReference type="Pfam" id="PF13439"/>
    </source>
</evidence>
<dbReference type="EMBL" id="JACXWD010000018">
    <property type="protein sequence ID" value="MBD3867924.1"/>
    <property type="molecule type" value="Genomic_DNA"/>
</dbReference>
<name>A0A8J6Y2C6_9BACT</name>
<dbReference type="AlphaFoldDB" id="A0A8J6Y2C6"/>
<evidence type="ECO:0000259" key="1">
    <source>
        <dbReference type="Pfam" id="PF00534"/>
    </source>
</evidence>
<feature type="domain" description="Glycosyltransferase subfamily 4-like N-terminal" evidence="2">
    <location>
        <begin position="28"/>
        <end position="191"/>
    </location>
</feature>
<proteinExistence type="predicted"/>
<dbReference type="PANTHER" id="PTHR12526">
    <property type="entry name" value="GLYCOSYLTRANSFERASE"/>
    <property type="match status" value="1"/>
</dbReference>
<dbReference type="Gene3D" id="3.40.50.2000">
    <property type="entry name" value="Glycogen Phosphorylase B"/>
    <property type="match status" value="2"/>
</dbReference>
<evidence type="ECO:0000313" key="4">
    <source>
        <dbReference type="Proteomes" id="UP000648239"/>
    </source>
</evidence>
<organism evidence="3 4">
    <name type="scientific">Candidatus Polarisedimenticola svalbardensis</name>
    <dbReference type="NCBI Taxonomy" id="2886004"/>
    <lineage>
        <taxon>Bacteria</taxon>
        <taxon>Pseudomonadati</taxon>
        <taxon>Acidobacteriota</taxon>
        <taxon>Candidatus Polarisedimenticolia</taxon>
        <taxon>Candidatus Polarisedimenticolales</taxon>
        <taxon>Candidatus Polarisedimenticolaceae</taxon>
        <taxon>Candidatus Polarisedimenticola</taxon>
    </lineage>
</organism>
<dbReference type="Pfam" id="PF00534">
    <property type="entry name" value="Glycos_transf_1"/>
    <property type="match status" value="1"/>
</dbReference>
<evidence type="ECO:0000313" key="3">
    <source>
        <dbReference type="EMBL" id="MBD3867924.1"/>
    </source>
</evidence>
<dbReference type="PANTHER" id="PTHR12526:SF630">
    <property type="entry name" value="GLYCOSYLTRANSFERASE"/>
    <property type="match status" value="1"/>
</dbReference>
<protein>
    <submittedName>
        <fullName evidence="3">Glycosyltransferase</fullName>
    </submittedName>
</protein>
<dbReference type="GO" id="GO:0016757">
    <property type="term" value="F:glycosyltransferase activity"/>
    <property type="evidence" value="ECO:0007669"/>
    <property type="project" value="InterPro"/>
</dbReference>
<reference evidence="3 4" key="1">
    <citation type="submission" date="2020-08" db="EMBL/GenBank/DDBJ databases">
        <title>Acidobacteriota in marine sediments use diverse sulfur dissimilation pathways.</title>
        <authorList>
            <person name="Wasmund K."/>
        </authorList>
    </citation>
    <scope>NUCLEOTIDE SEQUENCE [LARGE SCALE GENOMIC DNA]</scope>
    <source>
        <strain evidence="3">MAG AM4</strain>
    </source>
</reference>
<dbReference type="InterPro" id="IPR028098">
    <property type="entry name" value="Glyco_trans_4-like_N"/>
</dbReference>
<dbReference type="Pfam" id="PF13439">
    <property type="entry name" value="Glyco_transf_4"/>
    <property type="match status" value="1"/>
</dbReference>
<dbReference type="SUPFAM" id="SSF53756">
    <property type="entry name" value="UDP-Glycosyltransferase/glycogen phosphorylase"/>
    <property type="match status" value="1"/>
</dbReference>